<organism evidence="1 2">
    <name type="scientific">Nocardia nova</name>
    <dbReference type="NCBI Taxonomy" id="37330"/>
    <lineage>
        <taxon>Bacteria</taxon>
        <taxon>Bacillati</taxon>
        <taxon>Actinomycetota</taxon>
        <taxon>Actinomycetes</taxon>
        <taxon>Mycobacteriales</taxon>
        <taxon>Nocardiaceae</taxon>
        <taxon>Nocardia</taxon>
    </lineage>
</organism>
<gene>
    <name evidence="1" type="ORF">C8259_25505</name>
</gene>
<proteinExistence type="predicted"/>
<accession>A0A2T2YWU2</accession>
<dbReference type="EMBL" id="PYHS01000015">
    <property type="protein sequence ID" value="PSR59971.1"/>
    <property type="molecule type" value="Genomic_DNA"/>
</dbReference>
<evidence type="ECO:0000313" key="1">
    <source>
        <dbReference type="EMBL" id="PSR59971.1"/>
    </source>
</evidence>
<protein>
    <submittedName>
        <fullName evidence="1">Uncharacterized protein</fullName>
    </submittedName>
</protein>
<dbReference type="RefSeq" id="WP_063025811.1">
    <property type="nucleotide sequence ID" value="NZ_PYHS01000015.1"/>
</dbReference>
<comment type="caution">
    <text evidence="1">The sequence shown here is derived from an EMBL/GenBank/DDBJ whole genome shotgun (WGS) entry which is preliminary data.</text>
</comment>
<dbReference type="Proteomes" id="UP000241647">
    <property type="component" value="Unassembled WGS sequence"/>
</dbReference>
<name>A0A2T2YWU2_9NOCA</name>
<sequence length="63" mass="6859">MRERHTDSNKITPLALSILLSSMPRILVMENNFGFTLGNAELLAPVVHYLDILEPPASAPAGD</sequence>
<evidence type="ECO:0000313" key="2">
    <source>
        <dbReference type="Proteomes" id="UP000241647"/>
    </source>
</evidence>
<reference evidence="1 2" key="1">
    <citation type="submission" date="2018-02" db="EMBL/GenBank/DDBJ databases">
        <title>8 Nocardia nova and 1 Nocardia cyriacigeorgica strain used for evolution to TMP-SMX.</title>
        <authorList>
            <person name="Mehta H."/>
            <person name="Weng J."/>
            <person name="Shamoo Y."/>
        </authorList>
    </citation>
    <scope>NUCLEOTIDE SEQUENCE [LARGE SCALE GENOMIC DNA]</scope>
    <source>
        <strain evidence="1 2">ATCC 33727</strain>
    </source>
</reference>
<dbReference type="AlphaFoldDB" id="A0A2T2YWU2"/>